<gene>
    <name evidence="4" type="ORF">IWX90DRAFT_474101</name>
</gene>
<evidence type="ECO:0000259" key="3">
    <source>
        <dbReference type="PROSITE" id="PS50097"/>
    </source>
</evidence>
<proteinExistence type="predicted"/>
<dbReference type="PANTHER" id="PTHR47843">
    <property type="entry name" value="BTB DOMAIN-CONTAINING PROTEIN-RELATED"/>
    <property type="match status" value="1"/>
</dbReference>
<evidence type="ECO:0000256" key="1">
    <source>
        <dbReference type="SAM" id="Coils"/>
    </source>
</evidence>
<protein>
    <recommendedName>
        <fullName evidence="3">BTB domain-containing protein</fullName>
    </recommendedName>
</protein>
<dbReference type="Proteomes" id="UP001456524">
    <property type="component" value="Unassembled WGS sequence"/>
</dbReference>
<organism evidence="4 5">
    <name type="scientific">Phyllosticta citrichinensis</name>
    <dbReference type="NCBI Taxonomy" id="1130410"/>
    <lineage>
        <taxon>Eukaryota</taxon>
        <taxon>Fungi</taxon>
        <taxon>Dikarya</taxon>
        <taxon>Ascomycota</taxon>
        <taxon>Pezizomycotina</taxon>
        <taxon>Dothideomycetes</taxon>
        <taxon>Dothideomycetes incertae sedis</taxon>
        <taxon>Botryosphaeriales</taxon>
        <taxon>Phyllostictaceae</taxon>
        <taxon>Phyllosticta</taxon>
    </lineage>
</organism>
<dbReference type="SUPFAM" id="SSF54695">
    <property type="entry name" value="POZ domain"/>
    <property type="match status" value="1"/>
</dbReference>
<accession>A0ABR1Y5E8</accession>
<feature type="coiled-coil region" evidence="1">
    <location>
        <begin position="274"/>
        <end position="301"/>
    </location>
</feature>
<feature type="domain" description="BTB" evidence="3">
    <location>
        <begin position="62"/>
        <end position="127"/>
    </location>
</feature>
<evidence type="ECO:0000313" key="5">
    <source>
        <dbReference type="Proteomes" id="UP001456524"/>
    </source>
</evidence>
<feature type="region of interest" description="Disordered" evidence="2">
    <location>
        <begin position="320"/>
        <end position="349"/>
    </location>
</feature>
<dbReference type="PANTHER" id="PTHR47843:SF2">
    <property type="entry name" value="BTB DOMAIN-CONTAINING PROTEIN"/>
    <property type="match status" value="1"/>
</dbReference>
<feature type="compositionally biased region" description="Basic and acidic residues" evidence="2">
    <location>
        <begin position="329"/>
        <end position="341"/>
    </location>
</feature>
<sequence length="349" mass="39609">MAGPSKRGVHQAKAREDRERQQLGVSRQPQVPQTSSVFSMAPGVPDISRKIANRLASGSDQTVVTLKVGPNHKVFLVHTSIICNASLFFNNAFKGEFKEGKTQIMTLEDTEEDVFKVVMQWLYTRRLPNLWNKDQQHIKTIRICEGQGEELLWDFLMTSAYVFSQTYVIPALSVAIEVRLSERFGHTCSGVAGFQSFLTYPAIIRLFNNVPENSPACKLLVNTFATQWEIHGGIDVGGKHFDDLPANFISQALKAVSKIWAASSKKLQAQDNKLEIQDKRLQSQDKELQSKSREIQTLRRDLQYRAREVRVKDQKIRELCSTQDVPSQPKHDSELKEKLDAMFESSQID</sequence>
<reference evidence="4 5" key="1">
    <citation type="journal article" date="2022" name="G3 (Bethesda)">
        <title>Enemy or ally: a genomic approach to elucidate the lifestyle of Phyllosticta citrichinaensis.</title>
        <authorList>
            <person name="Buijs V.A."/>
            <person name="Groenewald J.Z."/>
            <person name="Haridas S."/>
            <person name="LaButti K.M."/>
            <person name="Lipzen A."/>
            <person name="Martin F.M."/>
            <person name="Barry K."/>
            <person name="Grigoriev I.V."/>
            <person name="Crous P.W."/>
            <person name="Seidl M.F."/>
        </authorList>
    </citation>
    <scope>NUCLEOTIDE SEQUENCE [LARGE SCALE GENOMIC DNA]</scope>
    <source>
        <strain evidence="4 5">CBS 129764</strain>
    </source>
</reference>
<dbReference type="InterPro" id="IPR011333">
    <property type="entry name" value="SKP1/BTB/POZ_sf"/>
</dbReference>
<dbReference type="Gene3D" id="3.30.710.10">
    <property type="entry name" value="Potassium Channel Kv1.1, Chain A"/>
    <property type="match status" value="1"/>
</dbReference>
<evidence type="ECO:0000256" key="2">
    <source>
        <dbReference type="SAM" id="MobiDB-lite"/>
    </source>
</evidence>
<dbReference type="InterPro" id="IPR000210">
    <property type="entry name" value="BTB/POZ_dom"/>
</dbReference>
<keyword evidence="1" id="KW-0175">Coiled coil</keyword>
<dbReference type="EMBL" id="JBBWUH010000001">
    <property type="protein sequence ID" value="KAK8177097.1"/>
    <property type="molecule type" value="Genomic_DNA"/>
</dbReference>
<dbReference type="Pfam" id="PF00651">
    <property type="entry name" value="BTB"/>
    <property type="match status" value="1"/>
</dbReference>
<keyword evidence="5" id="KW-1185">Reference proteome</keyword>
<dbReference type="PROSITE" id="PS50097">
    <property type="entry name" value="BTB"/>
    <property type="match status" value="1"/>
</dbReference>
<feature type="compositionally biased region" description="Polar residues" evidence="2">
    <location>
        <begin position="23"/>
        <end position="38"/>
    </location>
</feature>
<evidence type="ECO:0000313" key="4">
    <source>
        <dbReference type="EMBL" id="KAK8177097.1"/>
    </source>
</evidence>
<comment type="caution">
    <text evidence="4">The sequence shown here is derived from an EMBL/GenBank/DDBJ whole genome shotgun (WGS) entry which is preliminary data.</text>
</comment>
<name>A0ABR1Y5E8_9PEZI</name>
<dbReference type="CDD" id="cd18186">
    <property type="entry name" value="BTB_POZ_ZBTB_KLHL-like"/>
    <property type="match status" value="1"/>
</dbReference>
<feature type="region of interest" description="Disordered" evidence="2">
    <location>
        <begin position="1"/>
        <end position="42"/>
    </location>
</feature>